<dbReference type="RefSeq" id="WP_272086656.1">
    <property type="nucleotide sequence ID" value="NZ_JAQNDL010000001.1"/>
</dbReference>
<protein>
    <submittedName>
        <fullName evidence="2">Uncharacterized protein</fullName>
    </submittedName>
</protein>
<evidence type="ECO:0000313" key="2">
    <source>
        <dbReference type="EMBL" id="MDC0718175.1"/>
    </source>
</evidence>
<sequence length="105" mass="11440">MEPRSTEQTDAACRDGEWRAPDRRGAAQRIGEVSLRASMPPGRSREDRRTLATGDDAAMGVASRPQSSRATPASLRTCVDDRYRVHLRVAFATLRAGPLVYIAAA</sequence>
<accession>A0ABT5DYE8</accession>
<proteinExistence type="predicted"/>
<organism evidence="2 3">
    <name type="scientific">Nannocystis bainbridge</name>
    <dbReference type="NCBI Taxonomy" id="2995303"/>
    <lineage>
        <taxon>Bacteria</taxon>
        <taxon>Pseudomonadati</taxon>
        <taxon>Myxococcota</taxon>
        <taxon>Polyangia</taxon>
        <taxon>Nannocystales</taxon>
        <taxon>Nannocystaceae</taxon>
        <taxon>Nannocystis</taxon>
    </lineage>
</organism>
<gene>
    <name evidence="2" type="ORF">POL25_14805</name>
</gene>
<feature type="region of interest" description="Disordered" evidence="1">
    <location>
        <begin position="1"/>
        <end position="73"/>
    </location>
</feature>
<evidence type="ECO:0000313" key="3">
    <source>
        <dbReference type="Proteomes" id="UP001221686"/>
    </source>
</evidence>
<feature type="compositionally biased region" description="Basic and acidic residues" evidence="1">
    <location>
        <begin position="1"/>
        <end position="25"/>
    </location>
</feature>
<keyword evidence="3" id="KW-1185">Reference proteome</keyword>
<dbReference type="EMBL" id="JAQNDL010000001">
    <property type="protein sequence ID" value="MDC0718175.1"/>
    <property type="molecule type" value="Genomic_DNA"/>
</dbReference>
<reference evidence="2 3" key="1">
    <citation type="submission" date="2022-11" db="EMBL/GenBank/DDBJ databases">
        <title>Minimal conservation of predation-associated metabolite biosynthetic gene clusters underscores biosynthetic potential of Myxococcota including descriptions for ten novel species: Archangium lansinium sp. nov., Myxococcus landrumus sp. nov., Nannocystis bai.</title>
        <authorList>
            <person name="Ahearne A."/>
            <person name="Stevens C."/>
            <person name="Dowd S."/>
        </authorList>
    </citation>
    <scope>NUCLEOTIDE SEQUENCE [LARGE SCALE GENOMIC DNA]</scope>
    <source>
        <strain evidence="2 3">BB15-2</strain>
    </source>
</reference>
<comment type="caution">
    <text evidence="2">The sequence shown here is derived from an EMBL/GenBank/DDBJ whole genome shotgun (WGS) entry which is preliminary data.</text>
</comment>
<name>A0ABT5DYE8_9BACT</name>
<dbReference type="Proteomes" id="UP001221686">
    <property type="component" value="Unassembled WGS sequence"/>
</dbReference>
<evidence type="ECO:0000256" key="1">
    <source>
        <dbReference type="SAM" id="MobiDB-lite"/>
    </source>
</evidence>